<dbReference type="GO" id="GO:0071586">
    <property type="term" value="P:CAAX-box protein processing"/>
    <property type="evidence" value="ECO:0007669"/>
    <property type="project" value="InterPro"/>
</dbReference>
<dbReference type="Proteomes" id="UP000298429">
    <property type="component" value="Unassembled WGS sequence"/>
</dbReference>
<feature type="transmembrane region" description="Helical" evidence="14">
    <location>
        <begin position="66"/>
        <end position="84"/>
    </location>
</feature>
<dbReference type="Gene3D" id="3.30.2010.10">
    <property type="entry name" value="Metalloproteases ('zincins'), catalytic domain"/>
    <property type="match status" value="1"/>
</dbReference>
<dbReference type="AlphaFoldDB" id="A0A5F2AZG0"/>
<dbReference type="FunFam" id="3.30.2010.10:FF:000002">
    <property type="entry name" value="CAAX prenyl protease"/>
    <property type="match status" value="1"/>
</dbReference>
<comment type="caution">
    <text evidence="17">The sequence shown here is derived from an EMBL/GenBank/DDBJ whole genome shotgun (WGS) entry which is preliminary data.</text>
</comment>
<evidence type="ECO:0000256" key="3">
    <source>
        <dbReference type="ARBA" id="ARBA00022692"/>
    </source>
</evidence>
<feature type="transmembrane region" description="Helical" evidence="14">
    <location>
        <begin position="7"/>
        <end position="26"/>
    </location>
</feature>
<dbReference type="InterPro" id="IPR027057">
    <property type="entry name" value="CAXX_Prtase_1"/>
</dbReference>
<reference evidence="17 18" key="1">
    <citation type="journal article" date="2019" name="PLoS Negl. Trop. Dis.">
        <title>Revisiting the worldwide diversity of Leptospira species in the environment.</title>
        <authorList>
            <person name="Vincent A.T."/>
            <person name="Schiettekatte O."/>
            <person name="Bourhy P."/>
            <person name="Veyrier F.J."/>
            <person name="Picardeau M."/>
        </authorList>
    </citation>
    <scope>NUCLEOTIDE SEQUENCE [LARGE SCALE GENOMIC DNA]</scope>
    <source>
        <strain evidence="17 18">201702444</strain>
    </source>
</reference>
<feature type="transmembrane region" description="Helical" evidence="14">
    <location>
        <begin position="96"/>
        <end position="120"/>
    </location>
</feature>
<feature type="domain" description="CAAX prenyl protease 1 N-terminal" evidence="16">
    <location>
        <begin position="36"/>
        <end position="201"/>
    </location>
</feature>
<keyword evidence="9 13" id="KW-0482">Metalloprotease</keyword>
<dbReference type="Pfam" id="PF16491">
    <property type="entry name" value="Peptidase_M48_N"/>
    <property type="match status" value="1"/>
</dbReference>
<evidence type="ECO:0000256" key="2">
    <source>
        <dbReference type="ARBA" id="ARBA00022670"/>
    </source>
</evidence>
<comment type="similarity">
    <text evidence="13">Belongs to the peptidase M48 family.</text>
</comment>
<dbReference type="Pfam" id="PF01435">
    <property type="entry name" value="Peptidase_M48"/>
    <property type="match status" value="1"/>
</dbReference>
<dbReference type="OrthoDB" id="9781930at2"/>
<feature type="binding site" evidence="12">
    <location>
        <position position="275"/>
    </location>
    <ligand>
        <name>Zn(2+)</name>
        <dbReference type="ChEBI" id="CHEBI:29105"/>
        <note>catalytic</note>
    </ligand>
</feature>
<dbReference type="GO" id="GO:0004222">
    <property type="term" value="F:metalloendopeptidase activity"/>
    <property type="evidence" value="ECO:0007669"/>
    <property type="project" value="InterPro"/>
</dbReference>
<organism evidence="17 18">
    <name type="scientific">Leptospira barantonii</name>
    <dbReference type="NCBI Taxonomy" id="2023184"/>
    <lineage>
        <taxon>Bacteria</taxon>
        <taxon>Pseudomonadati</taxon>
        <taxon>Spirochaetota</taxon>
        <taxon>Spirochaetia</taxon>
        <taxon>Leptospirales</taxon>
        <taxon>Leptospiraceae</taxon>
        <taxon>Leptospira</taxon>
    </lineage>
</organism>
<feature type="active site" evidence="11">
    <location>
        <position position="276"/>
    </location>
</feature>
<evidence type="ECO:0000256" key="11">
    <source>
        <dbReference type="PIRSR" id="PIRSR627057-1"/>
    </source>
</evidence>
<evidence type="ECO:0000256" key="7">
    <source>
        <dbReference type="ARBA" id="ARBA00022833"/>
    </source>
</evidence>
<evidence type="ECO:0000256" key="1">
    <source>
        <dbReference type="ARBA" id="ARBA00004477"/>
    </source>
</evidence>
<evidence type="ECO:0000256" key="14">
    <source>
        <dbReference type="SAM" id="Phobius"/>
    </source>
</evidence>
<keyword evidence="2 13" id="KW-0645">Protease</keyword>
<feature type="transmembrane region" description="Helical" evidence="14">
    <location>
        <begin position="140"/>
        <end position="166"/>
    </location>
</feature>
<gene>
    <name evidence="17" type="ORF">EHQ76_15980</name>
</gene>
<keyword evidence="10 14" id="KW-0472">Membrane</keyword>
<proteinExistence type="inferred from homology"/>
<feature type="transmembrane region" description="Helical" evidence="14">
    <location>
        <begin position="175"/>
        <end position="201"/>
    </location>
</feature>
<name>A0A5F2AZG0_9LEPT</name>
<feature type="domain" description="Peptidase M48" evidence="15">
    <location>
        <begin position="206"/>
        <end position="411"/>
    </location>
</feature>
<keyword evidence="4 12" id="KW-0479">Metal-binding</keyword>
<dbReference type="InterPro" id="IPR032456">
    <property type="entry name" value="Peptidase_M48_N"/>
</dbReference>
<evidence type="ECO:0000313" key="18">
    <source>
        <dbReference type="Proteomes" id="UP000298429"/>
    </source>
</evidence>
<accession>A0A5F2AZG0</accession>
<comment type="subcellular location">
    <subcellularLocation>
        <location evidence="1">Endoplasmic reticulum membrane</location>
        <topology evidence="1">Multi-pass membrane protein</topology>
    </subcellularLocation>
</comment>
<evidence type="ECO:0000256" key="5">
    <source>
        <dbReference type="ARBA" id="ARBA00022801"/>
    </source>
</evidence>
<dbReference type="GO" id="GO:0046872">
    <property type="term" value="F:metal ion binding"/>
    <property type="evidence" value="ECO:0007669"/>
    <property type="project" value="UniProtKB-KW"/>
</dbReference>
<dbReference type="CDD" id="cd07343">
    <property type="entry name" value="M48A_Zmpste24p_like"/>
    <property type="match status" value="1"/>
</dbReference>
<evidence type="ECO:0000313" key="17">
    <source>
        <dbReference type="EMBL" id="TGL96276.1"/>
    </source>
</evidence>
<comment type="cofactor">
    <cofactor evidence="12 13">
        <name>Zn(2+)</name>
        <dbReference type="ChEBI" id="CHEBI:29105"/>
    </cofactor>
    <text evidence="12 13">Binds 1 zinc ion per subunit.</text>
</comment>
<evidence type="ECO:0000256" key="4">
    <source>
        <dbReference type="ARBA" id="ARBA00022723"/>
    </source>
</evidence>
<feature type="binding site" evidence="12">
    <location>
        <position position="353"/>
    </location>
    <ligand>
        <name>Zn(2+)</name>
        <dbReference type="ChEBI" id="CHEBI:29105"/>
        <note>catalytic</note>
    </ligand>
</feature>
<evidence type="ECO:0000256" key="10">
    <source>
        <dbReference type="ARBA" id="ARBA00023136"/>
    </source>
</evidence>
<evidence type="ECO:0000256" key="8">
    <source>
        <dbReference type="ARBA" id="ARBA00022989"/>
    </source>
</evidence>
<evidence type="ECO:0000256" key="12">
    <source>
        <dbReference type="PIRSR" id="PIRSR627057-2"/>
    </source>
</evidence>
<sequence length="415" mass="48187">MKLKTVLFIFYVFQILFTLTMKFLSYQGDESPQIHEQILKYFTQEDVVKGIEYARSGFFASVLSDLIDFVVAGLFVFSPLAVRLEEWIERKTKNRFYLTVLFFFFVFSAIQFFVSIPFQYYFGFVLEHEFGFSKMTFLDWVIYTAKGLGIGIVGGSVAVLGVAFLLKKFERAWKVLVPIVTLLLGLLISILFPIVITPLFYEYKPIEEGSLKQKIISLCDHAKIQVENVYVINESKYSGHTNAYFTGWGQNRKIFLYDTLIQNHTEEEIISVLGHEIGHWTHNHQIKDIAISTIETLLLCFLLGYLFQKFKKEGSISLRELYSPSTLPFLFLLLSLFGSLTRPVWSSLSRYQETEADLEALVLTRDKKSFISTEVKMAKDNQGRLNPHPSEIFYYHSHPTTLQRIQFAERWNEPK</sequence>
<dbReference type="InterPro" id="IPR001915">
    <property type="entry name" value="Peptidase_M48"/>
</dbReference>
<keyword evidence="5 13" id="KW-0378">Hydrolase</keyword>
<keyword evidence="6" id="KW-0256">Endoplasmic reticulum</keyword>
<evidence type="ECO:0000259" key="15">
    <source>
        <dbReference type="Pfam" id="PF01435"/>
    </source>
</evidence>
<keyword evidence="8 14" id="KW-1133">Transmembrane helix</keyword>
<dbReference type="RefSeq" id="WP_135671918.1">
    <property type="nucleotide sequence ID" value="NZ_RQGN01000088.1"/>
</dbReference>
<dbReference type="EMBL" id="RQGN01000088">
    <property type="protein sequence ID" value="TGL96276.1"/>
    <property type="molecule type" value="Genomic_DNA"/>
</dbReference>
<evidence type="ECO:0000256" key="9">
    <source>
        <dbReference type="ARBA" id="ARBA00023049"/>
    </source>
</evidence>
<evidence type="ECO:0000256" key="13">
    <source>
        <dbReference type="RuleBase" id="RU003983"/>
    </source>
</evidence>
<evidence type="ECO:0000259" key="16">
    <source>
        <dbReference type="Pfam" id="PF16491"/>
    </source>
</evidence>
<protein>
    <submittedName>
        <fullName evidence="17">M48 family peptidase</fullName>
    </submittedName>
</protein>
<dbReference type="PANTHER" id="PTHR10120">
    <property type="entry name" value="CAAX PRENYL PROTEASE 1"/>
    <property type="match status" value="1"/>
</dbReference>
<feature type="active site" description="Proton donor" evidence="11">
    <location>
        <position position="357"/>
    </location>
</feature>
<evidence type="ECO:0000256" key="6">
    <source>
        <dbReference type="ARBA" id="ARBA00022824"/>
    </source>
</evidence>
<feature type="binding site" evidence="12">
    <location>
        <position position="279"/>
    </location>
    <ligand>
        <name>Zn(2+)</name>
        <dbReference type="ChEBI" id="CHEBI:29105"/>
        <note>catalytic</note>
    </ligand>
</feature>
<keyword evidence="3 14" id="KW-0812">Transmembrane</keyword>
<keyword evidence="7 12" id="KW-0862">Zinc</keyword>